<reference evidence="2 3" key="1">
    <citation type="submission" date="2015-12" db="EMBL/GenBank/DDBJ databases">
        <title>The genome of Folsomia candida.</title>
        <authorList>
            <person name="Faddeeva A."/>
            <person name="Derks M.F."/>
            <person name="Anvar Y."/>
            <person name="Smit S."/>
            <person name="Van Straalen N."/>
            <person name="Roelofs D."/>
        </authorList>
    </citation>
    <scope>NUCLEOTIDE SEQUENCE [LARGE SCALE GENOMIC DNA]</scope>
    <source>
        <strain evidence="2 3">VU population</strain>
        <tissue evidence="2">Whole body</tissue>
    </source>
</reference>
<protein>
    <submittedName>
        <fullName evidence="2">Uncharacterized protein</fullName>
    </submittedName>
</protein>
<name>A0A226ECH6_FOLCA</name>
<feature type="transmembrane region" description="Helical" evidence="1">
    <location>
        <begin position="84"/>
        <end position="104"/>
    </location>
</feature>
<feature type="transmembrane region" description="Helical" evidence="1">
    <location>
        <begin position="193"/>
        <end position="215"/>
    </location>
</feature>
<feature type="transmembrane region" description="Helical" evidence="1">
    <location>
        <begin position="642"/>
        <end position="670"/>
    </location>
</feature>
<feature type="transmembrane region" description="Helical" evidence="1">
    <location>
        <begin position="485"/>
        <end position="504"/>
    </location>
</feature>
<evidence type="ECO:0000256" key="1">
    <source>
        <dbReference type="SAM" id="Phobius"/>
    </source>
</evidence>
<dbReference type="Proteomes" id="UP000198287">
    <property type="component" value="Unassembled WGS sequence"/>
</dbReference>
<proteinExistence type="predicted"/>
<comment type="caution">
    <text evidence="2">The sequence shown here is derived from an EMBL/GenBank/DDBJ whole genome shotgun (WGS) entry which is preliminary data.</text>
</comment>
<feature type="transmembrane region" description="Helical" evidence="1">
    <location>
        <begin position="551"/>
        <end position="572"/>
    </location>
</feature>
<accession>A0A226ECH6</accession>
<keyword evidence="1" id="KW-0812">Transmembrane</keyword>
<keyword evidence="1" id="KW-1133">Transmembrane helix</keyword>
<feature type="transmembrane region" description="Helical" evidence="1">
    <location>
        <begin position="50"/>
        <end position="72"/>
    </location>
</feature>
<gene>
    <name evidence="2" type="ORF">Fcan01_10193</name>
</gene>
<evidence type="ECO:0000313" key="3">
    <source>
        <dbReference type="Proteomes" id="UP000198287"/>
    </source>
</evidence>
<feature type="transmembrane region" description="Helical" evidence="1">
    <location>
        <begin position="525"/>
        <end position="545"/>
    </location>
</feature>
<feature type="transmembrane region" description="Helical" evidence="1">
    <location>
        <begin position="318"/>
        <end position="345"/>
    </location>
</feature>
<feature type="transmembrane region" description="Helical" evidence="1">
    <location>
        <begin position="221"/>
        <end position="241"/>
    </location>
</feature>
<evidence type="ECO:0000313" key="2">
    <source>
        <dbReference type="EMBL" id="OXA54804.1"/>
    </source>
</evidence>
<keyword evidence="1" id="KW-0472">Membrane</keyword>
<dbReference type="EMBL" id="LNIX01000005">
    <property type="protein sequence ID" value="OXA54804.1"/>
    <property type="molecule type" value="Genomic_DNA"/>
</dbReference>
<dbReference type="AlphaFoldDB" id="A0A226ECH6"/>
<keyword evidence="3" id="KW-1185">Reference proteome</keyword>
<feature type="transmembrane region" description="Helical" evidence="1">
    <location>
        <begin position="148"/>
        <end position="172"/>
    </location>
</feature>
<sequence length="726" mass="83591">MWYEAGLINFRSAIKAGHRSSLFTGYFMDWDDAVGRARPTPPTSWHYRSFQLFGAILTLVLPTFLILCYQFKKSDYYEKKDMKAVCLTNIATVVVWVSIPYVWFFMRESGPPRFIKCFESVLTLDKQLQETFLKEHSYPEVTRISANIIRLINICTFGLNYLVPVLIVWISFSKHTPVYVIARAIYDYEKYHGRLISLSINTILSLIMCFFANVLTPAYEMGMLTVANGIIVLYLWSAYLCMRVSIGNHGKTDWNVALTFDTAIRIYKSLGIMTILQVELDKDLITPVLHHFYVVTWSTTSLYYLLLQFMPGREVSMLVSACCIGMLIGGLIVELVVVCFVAKACRMSKKFLRIMKDTHGTKRYRRKVLRSLLPNSINLEFLGSAKTMREGIGMDYFLRYIERVTDDHQKKKDMISVCLTFIATILFWLSIPYVWFFMRKPGPPRFIKCYESVLTLDKQLEEIFLGSRYNVVTRISANLMKLLDAFVFGLDYIVLAITVWISFSRHNPIYIFTRAVYNYEHHGRLLSFLVDAILSLGTCFTANVITSTYEIIIVSTANGIIVLYKWSVYLHVSRGNQTKSDSLSFDETIRIYKNLGVMTILQVELAKDLITPVLHHFYVVMWSTISLYYLILQFMQGRDISLVFSACCISLILAGLIIEMAVICFVANACNMSKGFIRIMKHAHGRNRYRRKVVRGLLPNSINLEFLGTAETMQNGMGMDHRYIVA</sequence>
<organism evidence="2 3">
    <name type="scientific">Folsomia candida</name>
    <name type="common">Springtail</name>
    <dbReference type="NCBI Taxonomy" id="158441"/>
    <lineage>
        <taxon>Eukaryota</taxon>
        <taxon>Metazoa</taxon>
        <taxon>Ecdysozoa</taxon>
        <taxon>Arthropoda</taxon>
        <taxon>Hexapoda</taxon>
        <taxon>Collembola</taxon>
        <taxon>Entomobryomorpha</taxon>
        <taxon>Isotomoidea</taxon>
        <taxon>Isotomidae</taxon>
        <taxon>Proisotominae</taxon>
        <taxon>Folsomia</taxon>
    </lineage>
</organism>
<feature type="transmembrane region" description="Helical" evidence="1">
    <location>
        <begin position="417"/>
        <end position="438"/>
    </location>
</feature>
<feature type="transmembrane region" description="Helical" evidence="1">
    <location>
        <begin position="288"/>
        <end position="306"/>
    </location>
</feature>
<feature type="transmembrane region" description="Helical" evidence="1">
    <location>
        <begin position="617"/>
        <end position="636"/>
    </location>
</feature>